<dbReference type="AlphaFoldDB" id="A0AA40BKH1"/>
<accession>A0AA40BKH1</accession>
<organism evidence="1 2">
    <name type="scientific">Apiosordaria backusii</name>
    <dbReference type="NCBI Taxonomy" id="314023"/>
    <lineage>
        <taxon>Eukaryota</taxon>
        <taxon>Fungi</taxon>
        <taxon>Dikarya</taxon>
        <taxon>Ascomycota</taxon>
        <taxon>Pezizomycotina</taxon>
        <taxon>Sordariomycetes</taxon>
        <taxon>Sordariomycetidae</taxon>
        <taxon>Sordariales</taxon>
        <taxon>Lasiosphaeriaceae</taxon>
        <taxon>Apiosordaria</taxon>
    </lineage>
</organism>
<evidence type="ECO:0000313" key="2">
    <source>
        <dbReference type="Proteomes" id="UP001172159"/>
    </source>
</evidence>
<name>A0AA40BKH1_9PEZI</name>
<dbReference type="Proteomes" id="UP001172159">
    <property type="component" value="Unassembled WGS sequence"/>
</dbReference>
<gene>
    <name evidence="1" type="ORF">B0T21DRAFT_368726</name>
</gene>
<reference evidence="1" key="1">
    <citation type="submission" date="2023-06" db="EMBL/GenBank/DDBJ databases">
        <title>Genome-scale phylogeny and comparative genomics of the fungal order Sordariales.</title>
        <authorList>
            <consortium name="Lawrence Berkeley National Laboratory"/>
            <person name="Hensen N."/>
            <person name="Bonometti L."/>
            <person name="Westerberg I."/>
            <person name="Brannstrom I.O."/>
            <person name="Guillou S."/>
            <person name="Cros-Aarteil S."/>
            <person name="Calhoun S."/>
            <person name="Haridas S."/>
            <person name="Kuo A."/>
            <person name="Mondo S."/>
            <person name="Pangilinan J."/>
            <person name="Riley R."/>
            <person name="Labutti K."/>
            <person name="Andreopoulos B."/>
            <person name="Lipzen A."/>
            <person name="Chen C."/>
            <person name="Yanf M."/>
            <person name="Daum C."/>
            <person name="Ng V."/>
            <person name="Clum A."/>
            <person name="Steindorff A."/>
            <person name="Ohm R."/>
            <person name="Martin F."/>
            <person name="Silar P."/>
            <person name="Natvig D."/>
            <person name="Lalanne C."/>
            <person name="Gautier V."/>
            <person name="Ament-Velasquez S.L."/>
            <person name="Kruys A."/>
            <person name="Hutchinson M.I."/>
            <person name="Powell A.J."/>
            <person name="Barry K."/>
            <person name="Miller A.N."/>
            <person name="Grigoriev I.V."/>
            <person name="Debuchy R."/>
            <person name="Gladieux P."/>
            <person name="Thoren M.H."/>
            <person name="Johannesson H."/>
        </authorList>
    </citation>
    <scope>NUCLEOTIDE SEQUENCE</scope>
    <source>
        <strain evidence="1">CBS 540.89</strain>
    </source>
</reference>
<comment type="caution">
    <text evidence="1">The sequence shown here is derived from an EMBL/GenBank/DDBJ whole genome shotgun (WGS) entry which is preliminary data.</text>
</comment>
<proteinExistence type="predicted"/>
<protein>
    <submittedName>
        <fullName evidence="1">Uncharacterized protein</fullName>
    </submittedName>
</protein>
<evidence type="ECO:0000313" key="1">
    <source>
        <dbReference type="EMBL" id="KAK0735882.1"/>
    </source>
</evidence>
<keyword evidence="2" id="KW-1185">Reference proteome</keyword>
<dbReference type="EMBL" id="JAUKTV010000007">
    <property type="protein sequence ID" value="KAK0735882.1"/>
    <property type="molecule type" value="Genomic_DNA"/>
</dbReference>
<sequence>MCCRPPSGCIQLNCTCCNRCIHGGSTDRLMHVLEPLSLVKEPQLFLFKDVRPIFRSLMLTCY</sequence>